<dbReference type="AlphaFoldDB" id="A0AA39MRX7"/>
<feature type="transmembrane region" description="Helical" evidence="1">
    <location>
        <begin position="111"/>
        <end position="131"/>
    </location>
</feature>
<protein>
    <submittedName>
        <fullName evidence="2">Uncharacterized protein</fullName>
    </submittedName>
</protein>
<reference evidence="2" key="1">
    <citation type="submission" date="2023-06" db="EMBL/GenBank/DDBJ databases">
        <authorList>
            <consortium name="Lawrence Berkeley National Laboratory"/>
            <person name="Ahrendt S."/>
            <person name="Sahu N."/>
            <person name="Indic B."/>
            <person name="Wong-Bajracharya J."/>
            <person name="Merenyi Z."/>
            <person name="Ke H.-M."/>
            <person name="Monk M."/>
            <person name="Kocsube S."/>
            <person name="Drula E."/>
            <person name="Lipzen A."/>
            <person name="Balint B."/>
            <person name="Henrissat B."/>
            <person name="Andreopoulos B."/>
            <person name="Martin F.M."/>
            <person name="Harder C.B."/>
            <person name="Rigling D."/>
            <person name="Ford K.L."/>
            <person name="Foster G.D."/>
            <person name="Pangilinan J."/>
            <person name="Papanicolaou A."/>
            <person name="Barry K."/>
            <person name="LaButti K."/>
            <person name="Viragh M."/>
            <person name="Koriabine M."/>
            <person name="Yan M."/>
            <person name="Riley R."/>
            <person name="Champramary S."/>
            <person name="Plett K.L."/>
            <person name="Tsai I.J."/>
            <person name="Slot J."/>
            <person name="Sipos G."/>
            <person name="Plett J."/>
            <person name="Nagy L.G."/>
            <person name="Grigoriev I.V."/>
        </authorList>
    </citation>
    <scope>NUCLEOTIDE SEQUENCE</scope>
    <source>
        <strain evidence="2">FPL87.14</strain>
    </source>
</reference>
<sequence length="353" mass="39610">MTDEAIAISIFASYFLLIFCLFGVIIKAFIRTASRSVPASKVSLFAALTLASFGHTWFYMFKFMSWSFSDFERTTPGTETNSLLDRIPSWLVDTKLFEQAWAAVSFGAVNWWWSEQLCLFTAGFWTVFVFYESMSYRWSLQPFANDSGRRYGIKNAWAYMLLGQVVAISVAANLFYLAILLSPQYSKPKPRGAAPYVLWVPVLCSLLNVFISPFTNEETFLPNLLAMHAVLMLPLLLPPAGRSFSMSYSSLYSIILISAAVMRLKTTYLAISEVDFSSFLASTFETLHSHPAQSSIGYDVVWSTISFVAWVRLGIKHEAPVLSFVSVPIVSVGVIAPYVMRLSIGQRDEDKVS</sequence>
<name>A0AA39MRX7_9AGAR</name>
<comment type="caution">
    <text evidence="2">The sequence shown here is derived from an EMBL/GenBank/DDBJ whole genome shotgun (WGS) entry which is preliminary data.</text>
</comment>
<evidence type="ECO:0000313" key="2">
    <source>
        <dbReference type="EMBL" id="KAK0443600.1"/>
    </source>
</evidence>
<organism evidence="2 3">
    <name type="scientific">Armillaria borealis</name>
    <dbReference type="NCBI Taxonomy" id="47425"/>
    <lineage>
        <taxon>Eukaryota</taxon>
        <taxon>Fungi</taxon>
        <taxon>Dikarya</taxon>
        <taxon>Basidiomycota</taxon>
        <taxon>Agaricomycotina</taxon>
        <taxon>Agaricomycetes</taxon>
        <taxon>Agaricomycetidae</taxon>
        <taxon>Agaricales</taxon>
        <taxon>Marasmiineae</taxon>
        <taxon>Physalacriaceae</taxon>
        <taxon>Armillaria</taxon>
    </lineage>
</organism>
<keyword evidence="1" id="KW-0472">Membrane</keyword>
<feature type="transmembrane region" description="Helical" evidence="1">
    <location>
        <begin position="296"/>
        <end position="315"/>
    </location>
</feature>
<keyword evidence="3" id="KW-1185">Reference proteome</keyword>
<dbReference type="Proteomes" id="UP001175226">
    <property type="component" value="Unassembled WGS sequence"/>
</dbReference>
<keyword evidence="1" id="KW-0812">Transmembrane</keyword>
<evidence type="ECO:0000313" key="3">
    <source>
        <dbReference type="Proteomes" id="UP001175226"/>
    </source>
</evidence>
<evidence type="ECO:0000256" key="1">
    <source>
        <dbReference type="SAM" id="Phobius"/>
    </source>
</evidence>
<feature type="transmembrane region" description="Helical" evidence="1">
    <location>
        <begin position="6"/>
        <end position="30"/>
    </location>
</feature>
<feature type="transmembrane region" description="Helical" evidence="1">
    <location>
        <begin position="220"/>
        <end position="237"/>
    </location>
</feature>
<feature type="transmembrane region" description="Helical" evidence="1">
    <location>
        <begin position="157"/>
        <end position="181"/>
    </location>
</feature>
<feature type="transmembrane region" description="Helical" evidence="1">
    <location>
        <begin position="42"/>
        <end position="61"/>
    </location>
</feature>
<keyword evidence="1" id="KW-1133">Transmembrane helix</keyword>
<feature type="transmembrane region" description="Helical" evidence="1">
    <location>
        <begin position="321"/>
        <end position="340"/>
    </location>
</feature>
<dbReference type="EMBL" id="JAUEPT010000022">
    <property type="protein sequence ID" value="KAK0443600.1"/>
    <property type="molecule type" value="Genomic_DNA"/>
</dbReference>
<feature type="transmembrane region" description="Helical" evidence="1">
    <location>
        <begin position="193"/>
        <end position="211"/>
    </location>
</feature>
<accession>A0AA39MRX7</accession>
<gene>
    <name evidence="2" type="ORF">EV421DRAFT_527080</name>
</gene>
<proteinExistence type="predicted"/>